<feature type="chain" id="PRO_5030867918" evidence="1">
    <location>
        <begin position="21"/>
        <end position="284"/>
    </location>
</feature>
<dbReference type="PANTHER" id="PTHR40590:SF1">
    <property type="entry name" value="CYTOPLASMIC PROTEIN"/>
    <property type="match status" value="1"/>
</dbReference>
<dbReference type="Proteomes" id="UP000535020">
    <property type="component" value="Unassembled WGS sequence"/>
</dbReference>
<dbReference type="InterPro" id="IPR002816">
    <property type="entry name" value="TraB/PrgY/GumN_fam"/>
</dbReference>
<dbReference type="CDD" id="cd14789">
    <property type="entry name" value="Tiki"/>
    <property type="match status" value="1"/>
</dbReference>
<dbReference type="InterPro" id="IPR047111">
    <property type="entry name" value="YbaP-like"/>
</dbReference>
<protein>
    <submittedName>
        <fullName evidence="2">TraB/GumN family protein</fullName>
    </submittedName>
</protein>
<evidence type="ECO:0000313" key="3">
    <source>
        <dbReference type="Proteomes" id="UP000535020"/>
    </source>
</evidence>
<evidence type="ECO:0000256" key="1">
    <source>
        <dbReference type="SAM" id="SignalP"/>
    </source>
</evidence>
<reference evidence="2 3" key="1">
    <citation type="submission" date="2020-07" db="EMBL/GenBank/DDBJ databases">
        <authorList>
            <person name="Sun Q."/>
        </authorList>
    </citation>
    <scope>NUCLEOTIDE SEQUENCE [LARGE SCALE GENOMIC DNA]</scope>
    <source>
        <strain evidence="2 3">MAH-1</strain>
    </source>
</reference>
<evidence type="ECO:0000313" key="2">
    <source>
        <dbReference type="EMBL" id="NYA72523.1"/>
    </source>
</evidence>
<gene>
    <name evidence="2" type="ORF">HZF10_16450</name>
</gene>
<name>A0A7Y8Y5X5_9FLAO</name>
<comment type="caution">
    <text evidence="2">The sequence shown here is derived from an EMBL/GenBank/DDBJ whole genome shotgun (WGS) entry which is preliminary data.</text>
</comment>
<sequence>MKKYLLFASLLAFASLNAQALEKSLLWKISGNGLTQPSYLYGTIHLTCDATLEPSAVKAMEQTQQLYLELDMDDPSIQSAMMSAMVMTGGQKMTELAKPEDVKIVSDYLQKNLGMPLEMMNPVKPIFVSMMFLTKLLDCPIQSVEENLMKLSAAQKEEVFGLETVQEQMATLDAVPYKEQMAELVKSAKSDLENDKKETKMLADLYKAKDIEGMLKAARESENVTTSKYENELLTKRNKNWIPKIEKIAKEKPTFFGVGAAHLAGDNGVIKLLRKQGFKVEAVK</sequence>
<proteinExistence type="predicted"/>
<keyword evidence="3" id="KW-1185">Reference proteome</keyword>
<dbReference type="AlphaFoldDB" id="A0A7Y8Y5X5"/>
<organism evidence="2 3">
    <name type="scientific">Flavobacterium agri</name>
    <dbReference type="NCBI Taxonomy" id="2743471"/>
    <lineage>
        <taxon>Bacteria</taxon>
        <taxon>Pseudomonadati</taxon>
        <taxon>Bacteroidota</taxon>
        <taxon>Flavobacteriia</taxon>
        <taxon>Flavobacteriales</taxon>
        <taxon>Flavobacteriaceae</taxon>
        <taxon>Flavobacterium</taxon>
    </lineage>
</organism>
<feature type="signal peptide" evidence="1">
    <location>
        <begin position="1"/>
        <end position="20"/>
    </location>
</feature>
<dbReference type="Pfam" id="PF01963">
    <property type="entry name" value="TraB_PrgY_gumN"/>
    <property type="match status" value="1"/>
</dbReference>
<dbReference type="EMBL" id="JACBJI010000008">
    <property type="protein sequence ID" value="NYA72523.1"/>
    <property type="molecule type" value="Genomic_DNA"/>
</dbReference>
<accession>A0A7Y8Y5X5</accession>
<dbReference type="RefSeq" id="WP_176007324.1">
    <property type="nucleotide sequence ID" value="NZ_JABWMI010000020.1"/>
</dbReference>
<keyword evidence="1" id="KW-0732">Signal</keyword>
<dbReference type="PANTHER" id="PTHR40590">
    <property type="entry name" value="CYTOPLASMIC PROTEIN-RELATED"/>
    <property type="match status" value="1"/>
</dbReference>